<evidence type="ECO:0000313" key="3">
    <source>
        <dbReference type="EMBL" id="PWI74985.1"/>
    </source>
</evidence>
<dbReference type="EMBL" id="JAWRVI010000008">
    <property type="protein sequence ID" value="KAK4092666.1"/>
    <property type="molecule type" value="Genomic_DNA"/>
</dbReference>
<evidence type="ECO:0000313" key="5">
    <source>
        <dbReference type="Proteomes" id="UP001287286"/>
    </source>
</evidence>
<feature type="compositionally biased region" description="Basic residues" evidence="1">
    <location>
        <begin position="322"/>
        <end position="331"/>
    </location>
</feature>
<reference evidence="2" key="3">
    <citation type="submission" date="2023-11" db="EMBL/GenBank/DDBJ databases">
        <authorList>
            <person name="Beijen E."/>
            <person name="Ohm R.A."/>
        </authorList>
    </citation>
    <scope>NUCLEOTIDE SEQUENCE</scope>
    <source>
        <strain evidence="2">CBS 150709</strain>
    </source>
</reference>
<reference evidence="3 4" key="2">
    <citation type="journal article" date="2016" name="Front. Microbiol.">
        <title>Genome and transcriptome sequences reveal the specific parasitism of the nematophagous Purpureocillium lilacinum 36-1.</title>
        <authorList>
            <person name="Xie J."/>
            <person name="Li S."/>
            <person name="Mo C."/>
            <person name="Xiao X."/>
            <person name="Peng D."/>
            <person name="Wang G."/>
            <person name="Xiao Y."/>
        </authorList>
    </citation>
    <scope>NUCLEOTIDE SEQUENCE [LARGE SCALE GENOMIC DNA]</scope>
    <source>
        <strain evidence="3 4">36-1</strain>
    </source>
</reference>
<dbReference type="AlphaFoldDB" id="A0A2U3EKD8"/>
<protein>
    <submittedName>
        <fullName evidence="3">Uncharacterized protein</fullName>
    </submittedName>
</protein>
<evidence type="ECO:0000313" key="2">
    <source>
        <dbReference type="EMBL" id="KAK4092666.1"/>
    </source>
</evidence>
<evidence type="ECO:0000256" key="1">
    <source>
        <dbReference type="SAM" id="MobiDB-lite"/>
    </source>
</evidence>
<feature type="region of interest" description="Disordered" evidence="1">
    <location>
        <begin position="374"/>
        <end position="393"/>
    </location>
</feature>
<keyword evidence="5" id="KW-1185">Reference proteome</keyword>
<proteinExistence type="predicted"/>
<accession>A0A2U3EKD8</accession>
<gene>
    <name evidence="3" type="ORF">PCL_08299</name>
    <name evidence="2" type="ORF">Purlil1_3287</name>
</gene>
<dbReference type="Proteomes" id="UP000245956">
    <property type="component" value="Unassembled WGS sequence"/>
</dbReference>
<feature type="region of interest" description="Disordered" evidence="1">
    <location>
        <begin position="322"/>
        <end position="345"/>
    </location>
</feature>
<dbReference type="Proteomes" id="UP001287286">
    <property type="component" value="Unassembled WGS sequence"/>
</dbReference>
<name>A0A2U3EKD8_PURLI</name>
<sequence length="525" mass="56253">MESRGQPGVMREGSGVVDSLSQGAAGLRWHIARLVISRLYFARAAPAVALMMFGHPGSSMLAGPGGAVCSLARWVWLRARALTACYSDCTSPANGVSRRLAFMQLAVPSTCTARSVPIVGSGEREGLLSALLGADPAVNVPFMLSLEGNIKGHLHRSIERVCGADLVAAIDSGLTDEAMRRETGKSQRREYCIAIGEVDGPRSWAFGSLRRASGRDVEPHNTEVLPGSTSGNLIRSGWKAQWRFERVWSQVLVHGAPGTLGRPPSPGLTSVARIQSGGGVGGFKSGAAPIPSAAVRPMPAFASTWLAKEWGHREARVTGAYRGHHAPHRRNTSQSTYEVRQPRGGCTPSTPAQACGDGAEACCDTLAILGRPARRHRQMTRRQADRSLERNRVCNSPTGAGGLFAVVALMARDLVERKVPCPISRRHGAESGNPLCPFRRWAATVSNFEHNPERVDIRSTTGSRRGFEEFVPEEWSTADGSAVPARRAQRLRGVTTTSPHYSGCRLEMGLRRGQVECGSMSLGGG</sequence>
<feature type="compositionally biased region" description="Basic and acidic residues" evidence="1">
    <location>
        <begin position="382"/>
        <end position="392"/>
    </location>
</feature>
<dbReference type="EMBL" id="LCWV01000003">
    <property type="protein sequence ID" value="PWI74985.1"/>
    <property type="molecule type" value="Genomic_DNA"/>
</dbReference>
<reference evidence="2 5" key="4">
    <citation type="journal article" date="2024" name="Microbiol. Resour. Announc.">
        <title>Genome annotations for the ascomycete fungi Trichoderma harzianum, Trichoderma aggressivum, and Purpureocillium lilacinum.</title>
        <authorList>
            <person name="Beijen E.P.W."/>
            <person name="Ohm R.A."/>
        </authorList>
    </citation>
    <scope>NUCLEOTIDE SEQUENCE [LARGE SCALE GENOMIC DNA]</scope>
    <source>
        <strain evidence="2 5">CBS 150709</strain>
    </source>
</reference>
<organism evidence="3 4">
    <name type="scientific">Purpureocillium lilacinum</name>
    <name type="common">Paecilomyces lilacinus</name>
    <dbReference type="NCBI Taxonomy" id="33203"/>
    <lineage>
        <taxon>Eukaryota</taxon>
        <taxon>Fungi</taxon>
        <taxon>Dikarya</taxon>
        <taxon>Ascomycota</taxon>
        <taxon>Pezizomycotina</taxon>
        <taxon>Sordariomycetes</taxon>
        <taxon>Hypocreomycetidae</taxon>
        <taxon>Hypocreales</taxon>
        <taxon>Ophiocordycipitaceae</taxon>
        <taxon>Purpureocillium</taxon>
    </lineage>
</organism>
<reference evidence="3" key="1">
    <citation type="submission" date="2015-05" db="EMBL/GenBank/DDBJ databases">
        <authorList>
            <person name="Wang D.B."/>
            <person name="Wang M."/>
        </authorList>
    </citation>
    <scope>NUCLEOTIDE SEQUENCE</scope>
    <source>
        <strain evidence="3">36-1</strain>
    </source>
</reference>
<evidence type="ECO:0000313" key="4">
    <source>
        <dbReference type="Proteomes" id="UP000245956"/>
    </source>
</evidence>
<comment type="caution">
    <text evidence="3">The sequence shown here is derived from an EMBL/GenBank/DDBJ whole genome shotgun (WGS) entry which is preliminary data.</text>
</comment>